<keyword evidence="9 12" id="KW-0479">Metal-binding</keyword>
<dbReference type="HAMAP" id="MF_01849">
    <property type="entry name" value="RNA_methyltr_RlmN"/>
    <property type="match status" value="1"/>
</dbReference>
<dbReference type="InterPro" id="IPR004383">
    <property type="entry name" value="rRNA_lsu_MTrfase_RlmN/Cfr"/>
</dbReference>
<feature type="binding site" evidence="12">
    <location>
        <begin position="169"/>
        <end position="170"/>
    </location>
    <ligand>
        <name>S-adenosyl-L-methionine</name>
        <dbReference type="ChEBI" id="CHEBI:59789"/>
    </ligand>
</feature>
<keyword evidence="7 12" id="KW-0949">S-adenosyl-L-methionine</keyword>
<dbReference type="SFLD" id="SFLDG01062">
    <property type="entry name" value="methyltransferase_(Class_A)"/>
    <property type="match status" value="1"/>
</dbReference>
<evidence type="ECO:0000256" key="12">
    <source>
        <dbReference type="HAMAP-Rule" id="MF_01849"/>
    </source>
</evidence>
<dbReference type="Pfam" id="PF21016">
    <property type="entry name" value="RlmN_N"/>
    <property type="match status" value="1"/>
</dbReference>
<evidence type="ECO:0000256" key="1">
    <source>
        <dbReference type="ARBA" id="ARBA00004496"/>
    </source>
</evidence>
<keyword evidence="4 12" id="KW-0698">rRNA processing</keyword>
<evidence type="ECO:0000313" key="15">
    <source>
        <dbReference type="Proteomes" id="UP000716906"/>
    </source>
</evidence>
<dbReference type="Gene3D" id="1.10.150.530">
    <property type="match status" value="1"/>
</dbReference>
<keyword evidence="5 12" id="KW-0489">Methyltransferase</keyword>
<dbReference type="Gene3D" id="3.20.20.70">
    <property type="entry name" value="Aldolase class I"/>
    <property type="match status" value="1"/>
</dbReference>
<feature type="domain" description="Radical SAM core" evidence="13">
    <location>
        <begin position="108"/>
        <end position="338"/>
    </location>
</feature>
<dbReference type="PROSITE" id="PS51918">
    <property type="entry name" value="RADICAL_SAM"/>
    <property type="match status" value="1"/>
</dbReference>
<feature type="binding site" evidence="12">
    <location>
        <position position="129"/>
    </location>
    <ligand>
        <name>[4Fe-4S] cluster</name>
        <dbReference type="ChEBI" id="CHEBI:49883"/>
        <note>4Fe-4S-S-AdoMet</note>
    </ligand>
</feature>
<evidence type="ECO:0000256" key="11">
    <source>
        <dbReference type="ARBA" id="ARBA00023014"/>
    </source>
</evidence>
<organism evidence="14 15">
    <name type="scientific">Faecalicatena fissicatena</name>
    <dbReference type="NCBI Taxonomy" id="290055"/>
    <lineage>
        <taxon>Bacteria</taxon>
        <taxon>Bacillati</taxon>
        <taxon>Bacillota</taxon>
        <taxon>Clostridia</taxon>
        <taxon>Lachnospirales</taxon>
        <taxon>Lachnospiraceae</taxon>
        <taxon>Faecalicatena</taxon>
    </lineage>
</organism>
<feature type="binding site" evidence="12">
    <location>
        <position position="300"/>
    </location>
    <ligand>
        <name>S-adenosyl-L-methionine</name>
        <dbReference type="ChEBI" id="CHEBI:59789"/>
    </ligand>
</feature>
<keyword evidence="2 12" id="KW-0004">4Fe-4S</keyword>
<evidence type="ECO:0000256" key="9">
    <source>
        <dbReference type="ARBA" id="ARBA00022723"/>
    </source>
</evidence>
<dbReference type="NCBIfam" id="TIGR00048">
    <property type="entry name" value="rRNA_mod_RlmN"/>
    <property type="match status" value="1"/>
</dbReference>
<keyword evidence="8 12" id="KW-0819">tRNA processing</keyword>
<feature type="active site" description="Proton acceptor" evidence="12">
    <location>
        <position position="102"/>
    </location>
</feature>
<dbReference type="PANTHER" id="PTHR30544">
    <property type="entry name" value="23S RRNA METHYLTRANSFERASE"/>
    <property type="match status" value="1"/>
</dbReference>
<dbReference type="InterPro" id="IPR040072">
    <property type="entry name" value="Methyltransferase_A"/>
</dbReference>
<dbReference type="SUPFAM" id="SSF102114">
    <property type="entry name" value="Radical SAM enzymes"/>
    <property type="match status" value="1"/>
</dbReference>
<evidence type="ECO:0000256" key="4">
    <source>
        <dbReference type="ARBA" id="ARBA00022552"/>
    </source>
</evidence>
<comment type="caution">
    <text evidence="12">Lacks conserved residue(s) required for the propagation of feature annotation.</text>
</comment>
<reference evidence="14 15" key="1">
    <citation type="journal article" date="2021" name="Sci. Rep.">
        <title>The distribution of antibiotic resistance genes in chicken gut microbiota commensals.</title>
        <authorList>
            <person name="Juricova H."/>
            <person name="Matiasovicova J."/>
            <person name="Kubasova T."/>
            <person name="Cejkova D."/>
            <person name="Rychlik I."/>
        </authorList>
    </citation>
    <scope>NUCLEOTIDE SEQUENCE [LARGE SCALE GENOMIC DNA]</scope>
    <source>
        <strain evidence="14 15">An773</strain>
    </source>
</reference>
<dbReference type="InterPro" id="IPR058240">
    <property type="entry name" value="rSAM_sf"/>
</dbReference>
<evidence type="ECO:0000256" key="6">
    <source>
        <dbReference type="ARBA" id="ARBA00022679"/>
    </source>
</evidence>
<dbReference type="InterPro" id="IPR007197">
    <property type="entry name" value="rSAM"/>
</dbReference>
<comment type="miscellaneous">
    <text evidence="12">Reaction proceeds by a ping-pong mechanism involving intermediate methylation of a conserved cysteine residue.</text>
</comment>
<proteinExistence type="inferred from homology"/>
<dbReference type="CDD" id="cd01335">
    <property type="entry name" value="Radical_SAM"/>
    <property type="match status" value="1"/>
</dbReference>
<comment type="catalytic activity">
    <reaction evidence="12">
        <text>adenosine(2503) in 23S rRNA + 2 reduced [2Fe-2S]-[ferredoxin] + 2 S-adenosyl-L-methionine = 2-methyladenosine(2503) in 23S rRNA + 5'-deoxyadenosine + L-methionine + 2 oxidized [2Fe-2S]-[ferredoxin] + S-adenosyl-L-homocysteine</text>
        <dbReference type="Rhea" id="RHEA:42916"/>
        <dbReference type="Rhea" id="RHEA-COMP:10000"/>
        <dbReference type="Rhea" id="RHEA-COMP:10001"/>
        <dbReference type="Rhea" id="RHEA-COMP:10152"/>
        <dbReference type="Rhea" id="RHEA-COMP:10282"/>
        <dbReference type="ChEBI" id="CHEBI:17319"/>
        <dbReference type="ChEBI" id="CHEBI:33737"/>
        <dbReference type="ChEBI" id="CHEBI:33738"/>
        <dbReference type="ChEBI" id="CHEBI:57844"/>
        <dbReference type="ChEBI" id="CHEBI:57856"/>
        <dbReference type="ChEBI" id="CHEBI:59789"/>
        <dbReference type="ChEBI" id="CHEBI:74411"/>
        <dbReference type="ChEBI" id="CHEBI:74497"/>
        <dbReference type="EC" id="2.1.1.192"/>
    </reaction>
</comment>
<keyword evidence="10 12" id="KW-0408">Iron</keyword>
<dbReference type="EC" id="2.1.1.192" evidence="12"/>
<evidence type="ECO:0000259" key="13">
    <source>
        <dbReference type="PROSITE" id="PS51918"/>
    </source>
</evidence>
<evidence type="ECO:0000256" key="7">
    <source>
        <dbReference type="ARBA" id="ARBA00022691"/>
    </source>
</evidence>
<keyword evidence="15" id="KW-1185">Reference proteome</keyword>
<dbReference type="SFLD" id="SFLDF00275">
    <property type="entry name" value="adenosine_C2_methyltransferase"/>
    <property type="match status" value="1"/>
</dbReference>
<comment type="caution">
    <text evidence="14">The sequence shown here is derived from an EMBL/GenBank/DDBJ whole genome shotgun (WGS) entry which is preliminary data.</text>
</comment>
<sequence length="365" mass="41407">MGEIMEKAVRKKKDICSYTYEELAEEMQAAGEKTFRAKQIYQWLHVKLADSFEEMTNLSKSLREKLDEEYQIAPVELVERQISKADPTEKFLFELEDGNMVESVLMKYDYGNSVCISSQAGCRMGCRFCASTIGGLIRNLKTSEMLRQIYRIQKITGERVSNIVVMGTGEPLDNYDNFVRFIRMVSAPEGLNISQRNITASTCGIVPGILRLAEEGFQITLALSLHAGTQEKRKSLMPVANKYELSEVLAACDTYFEKTGRRITFEYSLVKDVNDTDEDAADLIRIAGHRNCHINLIPVNPVRERSYVRPSRQNALKFQNKLEKNGINVTIRRERGSDIDGACGQLRRRYAAAGKEKADEILRAD</sequence>
<dbReference type="PIRSF" id="PIRSF006004">
    <property type="entry name" value="CHP00048"/>
    <property type="match status" value="1"/>
</dbReference>
<keyword evidence="6 12" id="KW-0808">Transferase</keyword>
<comment type="cofactor">
    <cofactor evidence="12">
        <name>[4Fe-4S] cluster</name>
        <dbReference type="ChEBI" id="CHEBI:49883"/>
    </cofactor>
    <text evidence="12">Binds 1 [4Fe-4S] cluster. The cluster is coordinated with 3 cysteines and an exchangeable S-adenosyl-L-methionine.</text>
</comment>
<evidence type="ECO:0000256" key="3">
    <source>
        <dbReference type="ARBA" id="ARBA00022490"/>
    </source>
</evidence>
<evidence type="ECO:0000256" key="10">
    <source>
        <dbReference type="ARBA" id="ARBA00023004"/>
    </source>
</evidence>
<comment type="subcellular location">
    <subcellularLocation>
        <location evidence="1 12">Cytoplasm</location>
    </subcellularLocation>
</comment>
<keyword evidence="12" id="KW-1015">Disulfide bond</keyword>
<evidence type="ECO:0000256" key="8">
    <source>
        <dbReference type="ARBA" id="ARBA00022694"/>
    </source>
</evidence>
<evidence type="ECO:0000256" key="2">
    <source>
        <dbReference type="ARBA" id="ARBA00022485"/>
    </source>
</evidence>
<feature type="binding site" evidence="12">
    <location>
        <position position="122"/>
    </location>
    <ligand>
        <name>[4Fe-4S] cluster</name>
        <dbReference type="ChEBI" id="CHEBI:49883"/>
        <note>4Fe-4S-S-AdoMet</note>
    </ligand>
</feature>
<dbReference type="PANTHER" id="PTHR30544:SF5">
    <property type="entry name" value="RADICAL SAM CORE DOMAIN-CONTAINING PROTEIN"/>
    <property type="match status" value="1"/>
</dbReference>
<feature type="active site" description="S-methylcysteine intermediate" evidence="12">
    <location>
        <position position="343"/>
    </location>
</feature>
<comment type="similarity">
    <text evidence="12">Belongs to the radical SAM superfamily. RlmN family.</text>
</comment>
<gene>
    <name evidence="12 14" type="primary">rlmN</name>
    <name evidence="14" type="ORF">H7U36_13930</name>
</gene>
<dbReference type="InterPro" id="IPR013785">
    <property type="entry name" value="Aldolase_TIM"/>
</dbReference>
<evidence type="ECO:0000313" key="14">
    <source>
        <dbReference type="EMBL" id="MBM6739184.1"/>
    </source>
</evidence>
<dbReference type="RefSeq" id="WP_052083749.1">
    <property type="nucleotide sequence ID" value="NZ_JACLYY010000017.1"/>
</dbReference>
<comment type="function">
    <text evidence="12">Specifically methylates position 2 of adenine 2503 in 23S rRNA and position 2 of adenine 37 in tRNAs.</text>
</comment>
<keyword evidence="11 12" id="KW-0411">Iron-sulfur</keyword>
<dbReference type="Proteomes" id="UP000716906">
    <property type="component" value="Unassembled WGS sequence"/>
</dbReference>
<dbReference type="InterPro" id="IPR048641">
    <property type="entry name" value="RlmN_N"/>
</dbReference>
<evidence type="ECO:0000256" key="5">
    <source>
        <dbReference type="ARBA" id="ARBA00022603"/>
    </source>
</evidence>
<feature type="binding site" evidence="12">
    <location>
        <position position="201"/>
    </location>
    <ligand>
        <name>S-adenosyl-L-methionine</name>
        <dbReference type="ChEBI" id="CHEBI:59789"/>
    </ligand>
</feature>
<accession>A0ABS2EBZ1</accession>
<dbReference type="Pfam" id="PF04055">
    <property type="entry name" value="Radical_SAM"/>
    <property type="match status" value="1"/>
</dbReference>
<dbReference type="SFLD" id="SFLDS00029">
    <property type="entry name" value="Radical_SAM"/>
    <property type="match status" value="1"/>
</dbReference>
<feature type="binding site" evidence="12">
    <location>
        <position position="126"/>
    </location>
    <ligand>
        <name>[4Fe-4S] cluster</name>
        <dbReference type="ChEBI" id="CHEBI:49883"/>
        <note>4Fe-4S-S-AdoMet</note>
    </ligand>
</feature>
<feature type="binding site" evidence="12">
    <location>
        <begin position="224"/>
        <end position="226"/>
    </location>
    <ligand>
        <name>S-adenosyl-L-methionine</name>
        <dbReference type="ChEBI" id="CHEBI:59789"/>
    </ligand>
</feature>
<keyword evidence="3 12" id="KW-0963">Cytoplasm</keyword>
<dbReference type="EMBL" id="JACLYY010000017">
    <property type="protein sequence ID" value="MBM6739184.1"/>
    <property type="molecule type" value="Genomic_DNA"/>
</dbReference>
<name>A0ABS2EBZ1_9FIRM</name>
<dbReference type="InterPro" id="IPR027492">
    <property type="entry name" value="RNA_MTrfase_RlmN"/>
</dbReference>
<protein>
    <recommendedName>
        <fullName evidence="12">Probable dual-specificity RNA methyltransferase RlmN</fullName>
        <ecNumber evidence="12">2.1.1.192</ecNumber>
    </recommendedName>
    <alternativeName>
        <fullName evidence="12">23S rRNA (adenine(2503)-C(2))-methyltransferase</fullName>
    </alternativeName>
    <alternativeName>
        <fullName evidence="12">23S rRNA m2A2503 methyltransferase</fullName>
    </alternativeName>
    <alternativeName>
        <fullName evidence="12">Ribosomal RNA large subunit methyltransferase N</fullName>
    </alternativeName>
    <alternativeName>
        <fullName evidence="12">tRNA (adenine(37)-C(2))-methyltransferase</fullName>
    </alternativeName>
    <alternativeName>
        <fullName evidence="12">tRNA m2A37 methyltransferase</fullName>
    </alternativeName>
</protein>
<comment type="catalytic activity">
    <reaction evidence="12">
        <text>adenosine(37) in tRNA + 2 reduced [2Fe-2S]-[ferredoxin] + 2 S-adenosyl-L-methionine = 2-methyladenosine(37) in tRNA + 5'-deoxyadenosine + L-methionine + 2 oxidized [2Fe-2S]-[ferredoxin] + S-adenosyl-L-homocysteine</text>
        <dbReference type="Rhea" id="RHEA:43332"/>
        <dbReference type="Rhea" id="RHEA-COMP:10000"/>
        <dbReference type="Rhea" id="RHEA-COMP:10001"/>
        <dbReference type="Rhea" id="RHEA-COMP:10162"/>
        <dbReference type="Rhea" id="RHEA-COMP:10485"/>
        <dbReference type="ChEBI" id="CHEBI:17319"/>
        <dbReference type="ChEBI" id="CHEBI:33737"/>
        <dbReference type="ChEBI" id="CHEBI:33738"/>
        <dbReference type="ChEBI" id="CHEBI:57844"/>
        <dbReference type="ChEBI" id="CHEBI:57856"/>
        <dbReference type="ChEBI" id="CHEBI:59789"/>
        <dbReference type="ChEBI" id="CHEBI:74411"/>
        <dbReference type="ChEBI" id="CHEBI:74497"/>
        <dbReference type="EC" id="2.1.1.192"/>
    </reaction>
</comment>